<evidence type="ECO:0000256" key="3">
    <source>
        <dbReference type="PROSITE-ProRule" id="PRU10055"/>
    </source>
</evidence>
<keyword evidence="2" id="KW-0326">Glycosidase</keyword>
<name>A0ABN6NSZ0_9ENTE</name>
<evidence type="ECO:0000313" key="5">
    <source>
        <dbReference type="EMBL" id="BDG68805.1"/>
    </source>
</evidence>
<dbReference type="InterPro" id="IPR001360">
    <property type="entry name" value="Glyco_hydro_1"/>
</dbReference>
<sequence>MSIHTQLTFPDDFWWGSAWSAEQSEGRGETGKAETVWDRWFHEEPHRFYKRIGPSITTDHIHRYHEDIQLMKQTGHNSFRVSISWARMFPNDGVGKANEKAIAYYRDLFTEMKNNNIKVFANLYHFDMPAKLQDKGGWESREVVEAYVNFADTCFLAFGDLVYHWFTFNEPLGPILGSYLEDFHYPNLIDFKRGAQAAFFTILAHAKAIQTFKKYQLSSKIGVILNLSPTFPRSQNSADKKAAEIADLFYTRSFLDPMVKGVFPEKLVSLLEEYDQLPVDFNDTDLKIIEENTAQILGLNYYEPRRVKARTSAVNLESPFLPEWFFEPHIMPGRRMNEYRGWEIYEKGIYDLCMDIKNNYGNIESFISENGMGVANEERFMDENGQVIDDYRIEFIQDHLAYLWKAIQDGCNIKGYHLWTFIDCWSWINAYKNRYGLVSLDLATQKRTIKKSGLFYKELSKQNGFSYDLERLVDQHSRI</sequence>
<dbReference type="PANTHER" id="PTHR10353">
    <property type="entry name" value="GLYCOSYL HYDROLASE"/>
    <property type="match status" value="1"/>
</dbReference>
<dbReference type="SUPFAM" id="SSF51445">
    <property type="entry name" value="(Trans)glycosidases"/>
    <property type="match status" value="1"/>
</dbReference>
<dbReference type="InterPro" id="IPR017853">
    <property type="entry name" value="GH"/>
</dbReference>
<dbReference type="Pfam" id="PF00232">
    <property type="entry name" value="Glyco_hydro_1"/>
    <property type="match status" value="1"/>
</dbReference>
<dbReference type="Proteomes" id="UP000831692">
    <property type="component" value="Chromosome"/>
</dbReference>
<gene>
    <name evidence="5" type="ORF">ENLAB_23690</name>
</gene>
<keyword evidence="6" id="KW-1185">Reference proteome</keyword>
<dbReference type="PROSITE" id="PS00572">
    <property type="entry name" value="GLYCOSYL_HYDROL_F1_1"/>
    <property type="match status" value="1"/>
</dbReference>
<dbReference type="PANTHER" id="PTHR10353:SF139">
    <property type="entry name" value="6-PHOSPHO-BETA-GLUCOSIDASE GMUD"/>
    <property type="match status" value="1"/>
</dbReference>
<dbReference type="PRINTS" id="PR00131">
    <property type="entry name" value="GLHYDRLASE1"/>
</dbReference>
<comment type="similarity">
    <text evidence="1 4">Belongs to the glycosyl hydrolase 1 family.</text>
</comment>
<evidence type="ECO:0000256" key="1">
    <source>
        <dbReference type="ARBA" id="ARBA00010838"/>
    </source>
</evidence>
<dbReference type="InterPro" id="IPR018120">
    <property type="entry name" value="Glyco_hydro_1_AS"/>
</dbReference>
<dbReference type="RefSeq" id="WP_200126130.1">
    <property type="nucleotide sequence ID" value="NZ_AP025635.1"/>
</dbReference>
<keyword evidence="2" id="KW-0378">Hydrolase</keyword>
<accession>A0ABN6NSZ0</accession>
<evidence type="ECO:0000256" key="4">
    <source>
        <dbReference type="RuleBase" id="RU003690"/>
    </source>
</evidence>
<organism evidence="5 6">
    <name type="scientific">Enterococcus innesii</name>
    <dbReference type="NCBI Taxonomy" id="2839759"/>
    <lineage>
        <taxon>Bacteria</taxon>
        <taxon>Bacillati</taxon>
        <taxon>Bacillota</taxon>
        <taxon>Bacilli</taxon>
        <taxon>Lactobacillales</taxon>
        <taxon>Enterococcaceae</taxon>
        <taxon>Enterococcus</taxon>
    </lineage>
</organism>
<feature type="active site" description="Nucleophile" evidence="3">
    <location>
        <position position="369"/>
    </location>
</feature>
<dbReference type="Gene3D" id="3.20.20.80">
    <property type="entry name" value="Glycosidases"/>
    <property type="match status" value="1"/>
</dbReference>
<proteinExistence type="inferred from homology"/>
<dbReference type="EMBL" id="AP025635">
    <property type="protein sequence ID" value="BDG68805.1"/>
    <property type="molecule type" value="Genomic_DNA"/>
</dbReference>
<evidence type="ECO:0000256" key="2">
    <source>
        <dbReference type="ARBA" id="ARBA00023295"/>
    </source>
</evidence>
<dbReference type="GeneID" id="83458372"/>
<evidence type="ECO:0000313" key="6">
    <source>
        <dbReference type="Proteomes" id="UP000831692"/>
    </source>
</evidence>
<protein>
    <submittedName>
        <fullName evidence="5">6-phospho-beta-galactosidase</fullName>
    </submittedName>
</protein>
<reference evidence="5 6" key="1">
    <citation type="submission" date="2022-03" db="EMBL/GenBank/DDBJ databases">
        <title>Complete genome sequence of Enterococcus innesii DB-1.</title>
        <authorList>
            <person name="Fukuda D."/>
            <person name="Nolasco-Hipolito C."/>
        </authorList>
    </citation>
    <scope>NUCLEOTIDE SEQUENCE [LARGE SCALE GENOMIC DNA]</scope>
    <source>
        <strain evidence="5 6">DB-1</strain>
    </source>
</reference>